<organism evidence="1">
    <name type="scientific">marine sediment metagenome</name>
    <dbReference type="NCBI Taxonomy" id="412755"/>
    <lineage>
        <taxon>unclassified sequences</taxon>
        <taxon>metagenomes</taxon>
        <taxon>ecological metagenomes</taxon>
    </lineage>
</organism>
<protein>
    <submittedName>
        <fullName evidence="1">Uncharacterized protein</fullName>
    </submittedName>
</protein>
<gene>
    <name evidence="1" type="ORF">S01H1_55376</name>
</gene>
<dbReference type="AlphaFoldDB" id="X0W2M9"/>
<accession>X0W2M9</accession>
<feature type="non-terminal residue" evidence="1">
    <location>
        <position position="1"/>
    </location>
</feature>
<sequence length="34" mass="3956">VMWNENTGEWDPTDLGAVGAYCDDIGNWKRTRER</sequence>
<comment type="caution">
    <text evidence="1">The sequence shown here is derived from an EMBL/GenBank/DDBJ whole genome shotgun (WGS) entry which is preliminary data.</text>
</comment>
<proteinExistence type="predicted"/>
<reference evidence="1" key="1">
    <citation type="journal article" date="2014" name="Front. Microbiol.">
        <title>High frequency of phylogenetically diverse reductive dehalogenase-homologous genes in deep subseafloor sedimentary metagenomes.</title>
        <authorList>
            <person name="Kawai M."/>
            <person name="Futagami T."/>
            <person name="Toyoda A."/>
            <person name="Takaki Y."/>
            <person name="Nishi S."/>
            <person name="Hori S."/>
            <person name="Arai W."/>
            <person name="Tsubouchi T."/>
            <person name="Morono Y."/>
            <person name="Uchiyama I."/>
            <person name="Ito T."/>
            <person name="Fujiyama A."/>
            <person name="Inagaki F."/>
            <person name="Takami H."/>
        </authorList>
    </citation>
    <scope>NUCLEOTIDE SEQUENCE</scope>
    <source>
        <strain evidence="1">Expedition CK06-06</strain>
    </source>
</reference>
<name>X0W2M9_9ZZZZ</name>
<evidence type="ECO:0000313" key="1">
    <source>
        <dbReference type="EMBL" id="GAG24820.1"/>
    </source>
</evidence>
<dbReference type="EMBL" id="BARS01035994">
    <property type="protein sequence ID" value="GAG24820.1"/>
    <property type="molecule type" value="Genomic_DNA"/>
</dbReference>